<dbReference type="InterPro" id="IPR036188">
    <property type="entry name" value="FAD/NAD-bd_sf"/>
</dbReference>
<organism evidence="1 2">
    <name type="scientific">Gonapodya prolifera (strain JEL478)</name>
    <name type="common">Monoblepharis prolifera</name>
    <dbReference type="NCBI Taxonomy" id="1344416"/>
    <lineage>
        <taxon>Eukaryota</taxon>
        <taxon>Fungi</taxon>
        <taxon>Fungi incertae sedis</taxon>
        <taxon>Chytridiomycota</taxon>
        <taxon>Chytridiomycota incertae sedis</taxon>
        <taxon>Monoblepharidomycetes</taxon>
        <taxon>Monoblepharidales</taxon>
        <taxon>Gonapodyaceae</taxon>
        <taxon>Gonapodya</taxon>
    </lineage>
</organism>
<name>A0A139AMK3_GONPJ</name>
<dbReference type="Gene3D" id="3.50.50.60">
    <property type="entry name" value="FAD/NAD(P)-binding domain"/>
    <property type="match status" value="1"/>
</dbReference>
<dbReference type="AlphaFoldDB" id="A0A139AMK3"/>
<evidence type="ECO:0000313" key="2">
    <source>
        <dbReference type="Proteomes" id="UP000070544"/>
    </source>
</evidence>
<gene>
    <name evidence="1" type="ORF">M427DRAFT_243628</name>
</gene>
<accession>A0A139AMK3</accession>
<evidence type="ECO:0000313" key="1">
    <source>
        <dbReference type="EMBL" id="KXS17675.1"/>
    </source>
</evidence>
<reference evidence="1 2" key="1">
    <citation type="journal article" date="2015" name="Genome Biol. Evol.">
        <title>Phylogenomic analyses indicate that early fungi evolved digesting cell walls of algal ancestors of land plants.</title>
        <authorList>
            <person name="Chang Y."/>
            <person name="Wang S."/>
            <person name="Sekimoto S."/>
            <person name="Aerts A.L."/>
            <person name="Choi C."/>
            <person name="Clum A."/>
            <person name="LaButti K.M."/>
            <person name="Lindquist E.A."/>
            <person name="Yee Ngan C."/>
            <person name="Ohm R.A."/>
            <person name="Salamov A.A."/>
            <person name="Grigoriev I.V."/>
            <person name="Spatafora J.W."/>
            <person name="Berbee M.L."/>
        </authorList>
    </citation>
    <scope>NUCLEOTIDE SEQUENCE [LARGE SCALE GENOMIC DNA]</scope>
    <source>
        <strain evidence="1 2">JEL478</strain>
    </source>
</reference>
<dbReference type="EMBL" id="KQ965745">
    <property type="protein sequence ID" value="KXS17675.1"/>
    <property type="molecule type" value="Genomic_DNA"/>
</dbReference>
<dbReference type="Proteomes" id="UP000070544">
    <property type="component" value="Unassembled WGS sequence"/>
</dbReference>
<dbReference type="STRING" id="1344416.A0A139AMK3"/>
<dbReference type="OrthoDB" id="5046242at2759"/>
<proteinExistence type="predicted"/>
<protein>
    <submittedName>
        <fullName evidence="1">Uncharacterized protein</fullName>
    </submittedName>
</protein>
<keyword evidence="2" id="KW-1185">Reference proteome</keyword>
<sequence>MVLDLARHLSGGDTDAVSVQDVEDVVAWDYFPHVDSQAIKGGWFNQFESLQGHRRTYYTSSVRFFENVEASFQSAFDLVDRYFDPLVASNRGSGGRGALPVVTPKWKEPGAPGLEVVRQRRAWSEL</sequence>